<name>A0A4V1G7U2_9ENTR</name>
<accession>A0A4V1G7U2</accession>
<dbReference type="Proteomes" id="UP000302163">
    <property type="component" value="Chromosome"/>
</dbReference>
<keyword evidence="2" id="KW-1185">Reference proteome</keyword>
<organism evidence="1 2">
    <name type="scientific">Jejubacter calystegiae</name>
    <dbReference type="NCBI Taxonomy" id="2579935"/>
    <lineage>
        <taxon>Bacteria</taxon>
        <taxon>Pseudomonadati</taxon>
        <taxon>Pseudomonadota</taxon>
        <taxon>Gammaproteobacteria</taxon>
        <taxon>Enterobacterales</taxon>
        <taxon>Enterobacteriaceae</taxon>
        <taxon>Jejubacter</taxon>
    </lineage>
</organism>
<dbReference type="KEGG" id="izh:FEM41_14870"/>
<dbReference type="AlphaFoldDB" id="A0A4V1G7U2"/>
<dbReference type="RefSeq" id="WP_138096817.1">
    <property type="nucleotide sequence ID" value="NZ_CP040428.1"/>
</dbReference>
<gene>
    <name evidence="1" type="ORF">FEM41_14870</name>
</gene>
<evidence type="ECO:0000313" key="1">
    <source>
        <dbReference type="EMBL" id="QCT20837.1"/>
    </source>
</evidence>
<evidence type="ECO:0000313" key="2">
    <source>
        <dbReference type="Proteomes" id="UP000302163"/>
    </source>
</evidence>
<proteinExistence type="predicted"/>
<protein>
    <submittedName>
        <fullName evidence="1">Head-tail adaptor</fullName>
    </submittedName>
</protein>
<dbReference type="OrthoDB" id="8449625at2"/>
<reference evidence="1 2" key="1">
    <citation type="submission" date="2019-05" db="EMBL/GenBank/DDBJ databases">
        <title>Complete genome sequence of Izhakiella calystegiae KSNA2, an endophyte isolated from beach morning glory (Calystegia soldanella).</title>
        <authorList>
            <person name="Jiang L."/>
            <person name="Jeong J.C."/>
            <person name="Kim C.Y."/>
            <person name="Kim D.H."/>
            <person name="Kim S.W."/>
            <person name="Lee j."/>
        </authorList>
    </citation>
    <scope>NUCLEOTIDE SEQUENCE [LARGE SCALE GENOMIC DNA]</scope>
    <source>
        <strain evidence="1 2">KSNA2</strain>
    </source>
</reference>
<sequence length="129" mass="14070">MPFLDVSDVLLDPDFCDNSLICKRNTQTTDADGFTSNATESIPFVGVVTVDRSLEARRMEAGQSIDGAIFIATQFRLTQGQPGIDADVVIYNGRDYRVTFVDPYVRYGAGFVQAHCELMPVDGGIPIDG</sequence>
<dbReference type="EMBL" id="CP040428">
    <property type="protein sequence ID" value="QCT20837.1"/>
    <property type="molecule type" value="Genomic_DNA"/>
</dbReference>